<gene>
    <name evidence="2" type="ORF">FYJ85_08400</name>
</gene>
<dbReference type="RefSeq" id="WP_154417867.1">
    <property type="nucleotide sequence ID" value="NZ_VUNS01000007.1"/>
</dbReference>
<dbReference type="Pfam" id="PF13385">
    <property type="entry name" value="Laminin_G_3"/>
    <property type="match status" value="1"/>
</dbReference>
<evidence type="ECO:0000313" key="2">
    <source>
        <dbReference type="EMBL" id="MST97062.1"/>
    </source>
</evidence>
<organism evidence="2 3">
    <name type="scientific">Victivallis lenta</name>
    <dbReference type="NCBI Taxonomy" id="2606640"/>
    <lineage>
        <taxon>Bacteria</taxon>
        <taxon>Pseudomonadati</taxon>
        <taxon>Lentisphaerota</taxon>
        <taxon>Lentisphaeria</taxon>
        <taxon>Victivallales</taxon>
        <taxon>Victivallaceae</taxon>
        <taxon>Victivallis</taxon>
    </lineage>
</organism>
<dbReference type="InterPro" id="IPR006626">
    <property type="entry name" value="PbH1"/>
</dbReference>
<dbReference type="Gene3D" id="2.60.120.200">
    <property type="match status" value="1"/>
</dbReference>
<reference evidence="2 3" key="1">
    <citation type="submission" date="2019-08" db="EMBL/GenBank/DDBJ databases">
        <title>In-depth cultivation of the pig gut microbiome towards novel bacterial diversity and tailored functional studies.</title>
        <authorList>
            <person name="Wylensek D."/>
            <person name="Hitch T.C.A."/>
            <person name="Clavel T."/>
        </authorList>
    </citation>
    <scope>NUCLEOTIDE SEQUENCE [LARGE SCALE GENOMIC DNA]</scope>
    <source>
        <strain evidence="2 3">BBE-744-WT-12</strain>
    </source>
</reference>
<keyword evidence="3" id="KW-1185">Reference proteome</keyword>
<feature type="signal peptide" evidence="1">
    <location>
        <begin position="1"/>
        <end position="22"/>
    </location>
</feature>
<protein>
    <submittedName>
        <fullName evidence="2">LamG domain-containing protein</fullName>
    </submittedName>
</protein>
<dbReference type="SMART" id="SM00710">
    <property type="entry name" value="PbH1"/>
    <property type="match status" value="5"/>
</dbReference>
<evidence type="ECO:0000256" key="1">
    <source>
        <dbReference type="SAM" id="SignalP"/>
    </source>
</evidence>
<dbReference type="InterPro" id="IPR011050">
    <property type="entry name" value="Pectin_lyase_fold/virulence"/>
</dbReference>
<dbReference type="AlphaFoldDB" id="A0A844G2D3"/>
<proteinExistence type="predicted"/>
<dbReference type="InterPro" id="IPR012334">
    <property type="entry name" value="Pectin_lyas_fold"/>
</dbReference>
<accession>A0A844G2D3</accession>
<sequence length="821" mass="91373">MRIPNRKMVSLLMLSLSLSLSGAEKLLDWNSTRPDDYGKCRLSKKGALTITKEGAQFNGQDSFLHLGTPKIAESLTIALQVKLTGLPEKQYTFAVRRGFNHTLGCDNQGRVTLEIWGQDKKERIIVRSQQKLVPGKFYNIVSVFDRANNQNQLKLYINGKLEGDARLGTPPFPYDTEVIFGNANPYGKWSFPLKGTLNFLRVYDGIPTGEEWKKLNEVPPPATGSADGTVSVIDFGAVPGDGVDDTAAVRKALAFALENKARRLYFGPGIFDFEEAAGSLWTPPHWVLWLEKVSDLEIDGGGATMMLHGTQCFAWSKNCRNVTFKNMTLDYKEPHFTCGKVTYISPDKYIFDVAFNPVYRPRGGEPVPSWAEVEGKDFLNVNGGLFVCHRVSKTQLVQPNVMRIYASDAMHPLKEGMQLMLRHHIYTGSLFRLHDSVGHKLENINIYAGKGMGIVGQYLDGITLNKIQIRPAPYAAWPLSTSSDAINLLGCYGKISITDCYIKGAKDDSINIFSNYYGVKKVTGGNSILMHNPKFNSGEMPQDKPGDTLLFLHNDFSVYARRTVARIKAVGSQRHCEVEFTESLPAELDWKNDLIMAARQPEQIVIANSKFHSEGRVVLQCGNAIVENCEFIDAAGFQLNTCIAPWYEAAPGNHVVVRKNRFINCGRNGMRKIPAVIAVTAEGPLPNVKDLSSQGAPVPYPVHSDIEISDNLIDKSNNSAMIFTSVRNLVVKNNILRDLSLQPQVKPWQLTERNWNENAVTFVCGIESARFEGNSYQNSKTPKKNGVIAVGDSISNDAISFKDNKNFTILRTDVFPEQRKK</sequence>
<dbReference type="Gene3D" id="2.160.20.10">
    <property type="entry name" value="Single-stranded right-handed beta-helix, Pectin lyase-like"/>
    <property type="match status" value="3"/>
</dbReference>
<evidence type="ECO:0000313" key="3">
    <source>
        <dbReference type="Proteomes" id="UP000435649"/>
    </source>
</evidence>
<keyword evidence="1" id="KW-0732">Signal</keyword>
<dbReference type="InterPro" id="IPR013320">
    <property type="entry name" value="ConA-like_dom_sf"/>
</dbReference>
<dbReference type="EMBL" id="VUNS01000007">
    <property type="protein sequence ID" value="MST97062.1"/>
    <property type="molecule type" value="Genomic_DNA"/>
</dbReference>
<name>A0A844G2D3_9BACT</name>
<dbReference type="SUPFAM" id="SSF49899">
    <property type="entry name" value="Concanavalin A-like lectins/glucanases"/>
    <property type="match status" value="1"/>
</dbReference>
<comment type="caution">
    <text evidence="2">The sequence shown here is derived from an EMBL/GenBank/DDBJ whole genome shotgun (WGS) entry which is preliminary data.</text>
</comment>
<feature type="chain" id="PRO_5032696368" evidence="1">
    <location>
        <begin position="23"/>
        <end position="821"/>
    </location>
</feature>
<dbReference type="Proteomes" id="UP000435649">
    <property type="component" value="Unassembled WGS sequence"/>
</dbReference>
<dbReference type="SUPFAM" id="SSF51126">
    <property type="entry name" value="Pectin lyase-like"/>
    <property type="match status" value="1"/>
</dbReference>